<reference evidence="3" key="1">
    <citation type="submission" date="2022-10" db="EMBL/GenBank/DDBJ databases">
        <title>Novel sulphate-reducing endosymbionts in the free-living metamonad Anaeramoeba.</title>
        <authorList>
            <person name="Jerlstrom-Hultqvist J."/>
            <person name="Cepicka I."/>
            <person name="Gallot-Lavallee L."/>
            <person name="Salas-Leiva D."/>
            <person name="Curtis B.A."/>
            <person name="Zahonova K."/>
            <person name="Pipaliya S."/>
            <person name="Dacks J."/>
            <person name="Roger A.J."/>
        </authorList>
    </citation>
    <scope>NUCLEOTIDE SEQUENCE</scope>
    <source>
        <strain evidence="3">BMAN</strain>
    </source>
</reference>
<dbReference type="Gene3D" id="3.40.50.300">
    <property type="entry name" value="P-loop containing nucleotide triphosphate hydrolases"/>
    <property type="match status" value="1"/>
</dbReference>
<dbReference type="FunFam" id="3.40.50.300:FF:000808">
    <property type="entry name" value="Small GTP-binding protein, putative"/>
    <property type="match status" value="1"/>
</dbReference>
<dbReference type="InterPro" id="IPR027417">
    <property type="entry name" value="P-loop_NTPase"/>
</dbReference>
<evidence type="ECO:0000256" key="2">
    <source>
        <dbReference type="SAM" id="MobiDB-lite"/>
    </source>
</evidence>
<name>A0A9Q0LWG3_ANAIG</name>
<keyword evidence="4" id="KW-1185">Reference proteome</keyword>
<dbReference type="SMART" id="SM00174">
    <property type="entry name" value="RHO"/>
    <property type="match status" value="1"/>
</dbReference>
<dbReference type="InterPro" id="IPR001806">
    <property type="entry name" value="Small_GTPase"/>
</dbReference>
<comment type="caution">
    <text evidence="3">The sequence shown here is derived from an EMBL/GenBank/DDBJ whole genome shotgun (WGS) entry which is preliminary data.</text>
</comment>
<dbReference type="PRINTS" id="PR00449">
    <property type="entry name" value="RASTRNSFRMNG"/>
</dbReference>
<dbReference type="Proteomes" id="UP001149090">
    <property type="component" value="Unassembled WGS sequence"/>
</dbReference>
<dbReference type="PROSITE" id="PS51419">
    <property type="entry name" value="RAB"/>
    <property type="match status" value="1"/>
</dbReference>
<dbReference type="SMART" id="SM00175">
    <property type="entry name" value="RAB"/>
    <property type="match status" value="1"/>
</dbReference>
<evidence type="ECO:0000256" key="1">
    <source>
        <dbReference type="ARBA" id="ARBA00022741"/>
    </source>
</evidence>
<dbReference type="Pfam" id="PF00071">
    <property type="entry name" value="Ras"/>
    <property type="match status" value="1"/>
</dbReference>
<dbReference type="EMBL" id="JAPDFW010000036">
    <property type="protein sequence ID" value="KAJ5079140.1"/>
    <property type="molecule type" value="Genomic_DNA"/>
</dbReference>
<accession>A0A9Q0LWG3</accession>
<dbReference type="SUPFAM" id="SSF52540">
    <property type="entry name" value="P-loop containing nucleoside triphosphate hydrolases"/>
    <property type="match status" value="1"/>
</dbReference>
<organism evidence="3 4">
    <name type="scientific">Anaeramoeba ignava</name>
    <name type="common">Anaerobic marine amoeba</name>
    <dbReference type="NCBI Taxonomy" id="1746090"/>
    <lineage>
        <taxon>Eukaryota</taxon>
        <taxon>Metamonada</taxon>
        <taxon>Anaeramoebidae</taxon>
        <taxon>Anaeramoeba</taxon>
    </lineage>
</organism>
<dbReference type="InterPro" id="IPR005225">
    <property type="entry name" value="Small_GTP-bd"/>
</dbReference>
<proteinExistence type="predicted"/>
<evidence type="ECO:0000313" key="3">
    <source>
        <dbReference type="EMBL" id="KAJ5079140.1"/>
    </source>
</evidence>
<dbReference type="PROSITE" id="PS51421">
    <property type="entry name" value="RAS"/>
    <property type="match status" value="1"/>
</dbReference>
<keyword evidence="1" id="KW-0547">Nucleotide-binding</keyword>
<dbReference type="SMART" id="SM00173">
    <property type="entry name" value="RAS"/>
    <property type="match status" value="1"/>
</dbReference>
<feature type="region of interest" description="Disordered" evidence="2">
    <location>
        <begin position="192"/>
        <end position="212"/>
    </location>
</feature>
<dbReference type="AlphaFoldDB" id="A0A9Q0LWG3"/>
<gene>
    <name evidence="3" type="ORF">M0811_14574</name>
</gene>
<dbReference type="SMART" id="SM00176">
    <property type="entry name" value="RAN"/>
    <property type="match status" value="1"/>
</dbReference>
<dbReference type="OMA" id="CYCENKF"/>
<dbReference type="OrthoDB" id="63533at2759"/>
<dbReference type="NCBIfam" id="TIGR00231">
    <property type="entry name" value="small_GTP"/>
    <property type="match status" value="1"/>
</dbReference>
<protein>
    <submittedName>
        <fullName evidence="3">Ras-related protein rab-21</fullName>
    </submittedName>
</protein>
<dbReference type="PANTHER" id="PTHR47978">
    <property type="match status" value="1"/>
</dbReference>
<dbReference type="GO" id="GO:0005525">
    <property type="term" value="F:GTP binding"/>
    <property type="evidence" value="ECO:0007669"/>
    <property type="project" value="InterPro"/>
</dbReference>
<sequence length="212" mass="23919">MESFKHYKIVLLGEGRVGKTSILIKYIDDTFDPDMKSTKRAAYLDKSLDLPEGRVKLSIWDTAGQEVYHALSHIYYRDANGAILVYDITDLKSFERVQHWVKELLSILQKKPVIVIAGNKYDYANKQAVSSEQALQYAESVGANHYYTSAKTGKGITEIFTDLATQMFKNENPTNSRSAFVPVKKTSIIIDPDKSELSPTDQKKPKKKDGCC</sequence>
<evidence type="ECO:0000313" key="4">
    <source>
        <dbReference type="Proteomes" id="UP001149090"/>
    </source>
</evidence>
<dbReference type="GO" id="GO:0003924">
    <property type="term" value="F:GTPase activity"/>
    <property type="evidence" value="ECO:0007669"/>
    <property type="project" value="InterPro"/>
</dbReference>